<evidence type="ECO:0000313" key="1">
    <source>
        <dbReference type="EMBL" id="KAE8703974.1"/>
    </source>
</evidence>
<comment type="caution">
    <text evidence="1">The sequence shown here is derived from an EMBL/GenBank/DDBJ whole genome shotgun (WGS) entry which is preliminary data.</text>
</comment>
<keyword evidence="2" id="KW-1185">Reference proteome</keyword>
<sequence>MESGNRTRSTLFEQMTAVENGRDALVGLTPDAILGNAKQPEQPPAQNRTLLEIIRDDESNKDKKSWKTLRDKLLLKRPISACSSSVHIPASDNGGQSVPVSDPPVMNFRPQLARSGSIRVRRSPVDNNIGLRSNASPSRSFRLEITVGNDADSSEDDDSPVARNETRQLRTALTLERALSARETAAEEPVRISLMDFLEETEQQMGLMGTIDDEEYEEEDMGEASGGMQHMCCVCMVRNKGAAIIPCLIPFVGFVRGSFGFSVGTARSVIA</sequence>
<gene>
    <name evidence="1" type="ORF">F3Y22_tig00110462pilonHSYRG00447</name>
</gene>
<organism evidence="1 2">
    <name type="scientific">Hibiscus syriacus</name>
    <name type="common">Rose of Sharon</name>
    <dbReference type="NCBI Taxonomy" id="106335"/>
    <lineage>
        <taxon>Eukaryota</taxon>
        <taxon>Viridiplantae</taxon>
        <taxon>Streptophyta</taxon>
        <taxon>Embryophyta</taxon>
        <taxon>Tracheophyta</taxon>
        <taxon>Spermatophyta</taxon>
        <taxon>Magnoliopsida</taxon>
        <taxon>eudicotyledons</taxon>
        <taxon>Gunneridae</taxon>
        <taxon>Pentapetalae</taxon>
        <taxon>rosids</taxon>
        <taxon>malvids</taxon>
        <taxon>Malvales</taxon>
        <taxon>Malvaceae</taxon>
        <taxon>Malvoideae</taxon>
        <taxon>Hibiscus</taxon>
    </lineage>
</organism>
<dbReference type="PANTHER" id="PTHR46629">
    <property type="entry name" value="OS01G0917900 PROTEIN"/>
    <property type="match status" value="1"/>
</dbReference>
<dbReference type="Proteomes" id="UP000436088">
    <property type="component" value="Unassembled WGS sequence"/>
</dbReference>
<reference evidence="1" key="1">
    <citation type="submission" date="2019-09" db="EMBL/GenBank/DDBJ databases">
        <title>Draft genome information of white flower Hibiscus syriacus.</title>
        <authorList>
            <person name="Kim Y.-M."/>
        </authorList>
    </citation>
    <scope>NUCLEOTIDE SEQUENCE [LARGE SCALE GENOMIC DNA]</scope>
    <source>
        <strain evidence="1">YM2019G1</strain>
    </source>
</reference>
<evidence type="ECO:0000313" key="2">
    <source>
        <dbReference type="Proteomes" id="UP000436088"/>
    </source>
</evidence>
<name>A0A6A3AHC6_HIBSY</name>
<dbReference type="EMBL" id="VEPZ02000996">
    <property type="protein sequence ID" value="KAE8703974.1"/>
    <property type="molecule type" value="Genomic_DNA"/>
</dbReference>
<accession>A0A6A3AHC6</accession>
<evidence type="ECO:0008006" key="3">
    <source>
        <dbReference type="Google" id="ProtNLM"/>
    </source>
</evidence>
<proteinExistence type="predicted"/>
<dbReference type="AlphaFoldDB" id="A0A6A3AHC6"/>
<protein>
    <recommendedName>
        <fullName evidence="3">RING/U-box superfamily protein</fullName>
    </recommendedName>
</protein>